<dbReference type="PROSITE" id="PS51666">
    <property type="entry name" value="QLQ"/>
    <property type="match status" value="1"/>
</dbReference>
<comment type="domain">
    <text evidence="5">The QLQ domain and WRC domain may be involved in protein-protein interaction and DNA-binding, respectively.</text>
</comment>
<dbReference type="Pfam" id="PF08879">
    <property type="entry name" value="WRC"/>
    <property type="match status" value="1"/>
</dbReference>
<evidence type="ECO:0000259" key="8">
    <source>
        <dbReference type="PROSITE" id="PS51667"/>
    </source>
</evidence>
<dbReference type="GO" id="GO:0099402">
    <property type="term" value="P:plant organ development"/>
    <property type="evidence" value="ECO:0007669"/>
    <property type="project" value="UniProtKB-ARBA"/>
</dbReference>
<proteinExistence type="inferred from homology"/>
<dbReference type="PANTHER" id="PTHR31602">
    <property type="entry name" value="GROWTH-REGULATING FACTOR 5"/>
    <property type="match status" value="1"/>
</dbReference>
<evidence type="ECO:0000256" key="3">
    <source>
        <dbReference type="ARBA" id="ARBA00023242"/>
    </source>
</evidence>
<dbReference type="GO" id="GO:0005524">
    <property type="term" value="F:ATP binding"/>
    <property type="evidence" value="ECO:0007669"/>
    <property type="project" value="UniProtKB-UniRule"/>
</dbReference>
<keyword evidence="5" id="KW-0804">Transcription</keyword>
<evidence type="ECO:0000313" key="10">
    <source>
        <dbReference type="Proteomes" id="UP001293593"/>
    </source>
</evidence>
<dbReference type="SMART" id="SM00951">
    <property type="entry name" value="QLQ"/>
    <property type="match status" value="1"/>
</dbReference>
<dbReference type="AlphaFoldDB" id="A0AAE1KBD0"/>
<evidence type="ECO:0000259" key="7">
    <source>
        <dbReference type="PROSITE" id="PS51666"/>
    </source>
</evidence>
<dbReference type="GO" id="GO:0005634">
    <property type="term" value="C:nucleus"/>
    <property type="evidence" value="ECO:0007669"/>
    <property type="project" value="UniProtKB-SubCell"/>
</dbReference>
<evidence type="ECO:0000256" key="2">
    <source>
        <dbReference type="ARBA" id="ARBA00008122"/>
    </source>
</evidence>
<reference evidence="9" key="1">
    <citation type="submission" date="2023-10" db="EMBL/GenBank/DDBJ databases">
        <title>Chromosome-level genome of the transformable northern wattle, Acacia crassicarpa.</title>
        <authorList>
            <person name="Massaro I."/>
            <person name="Sinha N.R."/>
            <person name="Poethig S."/>
            <person name="Leichty A.R."/>
        </authorList>
    </citation>
    <scope>NUCLEOTIDE SEQUENCE</scope>
    <source>
        <strain evidence="9">Acra3RX</strain>
        <tissue evidence="9">Leaf</tissue>
    </source>
</reference>
<comment type="function">
    <text evidence="5">Transcription activator.</text>
</comment>
<feature type="domain" description="QLQ" evidence="7">
    <location>
        <begin position="15"/>
        <end position="50"/>
    </location>
</feature>
<dbReference type="Pfam" id="PF08880">
    <property type="entry name" value="QLQ"/>
    <property type="match status" value="1"/>
</dbReference>
<dbReference type="EMBL" id="JAWXYG010000006">
    <property type="protein sequence ID" value="KAK4269075.1"/>
    <property type="molecule type" value="Genomic_DNA"/>
</dbReference>
<dbReference type="InterPro" id="IPR014977">
    <property type="entry name" value="WRC_dom"/>
</dbReference>
<dbReference type="PANTHER" id="PTHR31602:SF46">
    <property type="entry name" value="GROWTH-REGULATING FACTOR 6"/>
    <property type="match status" value="1"/>
</dbReference>
<feature type="region of interest" description="Disordered" evidence="6">
    <location>
        <begin position="118"/>
        <end position="155"/>
    </location>
</feature>
<evidence type="ECO:0000313" key="9">
    <source>
        <dbReference type="EMBL" id="KAK4269075.1"/>
    </source>
</evidence>
<evidence type="ECO:0000256" key="1">
    <source>
        <dbReference type="ARBA" id="ARBA00004123"/>
    </source>
</evidence>
<dbReference type="InterPro" id="IPR014978">
    <property type="entry name" value="Gln-Leu-Gln_QLQ"/>
</dbReference>
<dbReference type="GO" id="GO:0006355">
    <property type="term" value="P:regulation of DNA-templated transcription"/>
    <property type="evidence" value="ECO:0007669"/>
    <property type="project" value="InterPro"/>
</dbReference>
<comment type="similarity">
    <text evidence="2 5">Belongs to the GRF family.</text>
</comment>
<keyword evidence="3 5" id="KW-0539">Nucleus</keyword>
<dbReference type="GO" id="GO:0006351">
    <property type="term" value="P:DNA-templated transcription"/>
    <property type="evidence" value="ECO:0007669"/>
    <property type="project" value="UniProtKB-UniRule"/>
</dbReference>
<evidence type="ECO:0000256" key="4">
    <source>
        <dbReference type="PROSITE-ProRule" id="PRU01002"/>
    </source>
</evidence>
<dbReference type="PROSITE" id="PS51667">
    <property type="entry name" value="WRC"/>
    <property type="match status" value="1"/>
</dbReference>
<comment type="subcellular location">
    <subcellularLocation>
        <location evidence="1 5">Nucleus</location>
    </subcellularLocation>
</comment>
<evidence type="ECO:0000256" key="6">
    <source>
        <dbReference type="SAM" id="MobiDB-lite"/>
    </source>
</evidence>
<feature type="domain" description="WRC" evidence="8">
    <location>
        <begin position="87"/>
        <end position="131"/>
    </location>
</feature>
<comment type="caution">
    <text evidence="4">Lacks conserved residue(s) required for the propagation of feature annotation.</text>
</comment>
<protein>
    <recommendedName>
        <fullName evidence="5">Growth-regulating factor</fullName>
    </recommendedName>
</protein>
<dbReference type="InterPro" id="IPR031137">
    <property type="entry name" value="GRF"/>
</dbReference>
<evidence type="ECO:0000256" key="5">
    <source>
        <dbReference type="RuleBase" id="RU367127"/>
    </source>
</evidence>
<keyword evidence="10" id="KW-1185">Reference proteome</keyword>
<gene>
    <name evidence="9" type="ORF">QN277_022279</name>
</gene>
<keyword evidence="5" id="KW-0010">Activator</keyword>
<feature type="compositionally biased region" description="Low complexity" evidence="6">
    <location>
        <begin position="131"/>
        <end position="155"/>
    </location>
</feature>
<dbReference type="Proteomes" id="UP001293593">
    <property type="component" value="Unassembled WGS sequence"/>
</dbReference>
<accession>A0AAE1KBD0</accession>
<comment type="caution">
    <text evidence="9">The sequence shown here is derived from an EMBL/GenBank/DDBJ whole genome shotgun (WGS) entry which is preliminary data.</text>
</comment>
<organism evidence="9 10">
    <name type="scientific">Acacia crassicarpa</name>
    <name type="common">northern wattle</name>
    <dbReference type="NCBI Taxonomy" id="499986"/>
    <lineage>
        <taxon>Eukaryota</taxon>
        <taxon>Viridiplantae</taxon>
        <taxon>Streptophyta</taxon>
        <taxon>Embryophyta</taxon>
        <taxon>Tracheophyta</taxon>
        <taxon>Spermatophyta</taxon>
        <taxon>Magnoliopsida</taxon>
        <taxon>eudicotyledons</taxon>
        <taxon>Gunneridae</taxon>
        <taxon>Pentapetalae</taxon>
        <taxon>rosids</taxon>
        <taxon>fabids</taxon>
        <taxon>Fabales</taxon>
        <taxon>Fabaceae</taxon>
        <taxon>Caesalpinioideae</taxon>
        <taxon>mimosoid clade</taxon>
        <taxon>Acacieae</taxon>
        <taxon>Acacia</taxon>
    </lineage>
</organism>
<keyword evidence="5" id="KW-0805">Transcription regulation</keyword>
<sequence length="364" mass="41388">MSKMISETSVRNRSPFTAIQWQELEQQALVFKYLVSGSPIPPDLIFSVKRSLDSSLSSSSSSSSSRLFPFHPMGWGCLEMGYGRKVDPEPGRCRRTDGKKWRCSKEAYPDSKYCERHMHRGKNRSRRPVEISSATATTTTGISTNTSSQSIISSSPYSNRSLTMMSNPNPHSSSSHFPFSLLSSSTMPSDTQQPYSHMYQNSSLNPLFYNLPTSCRPLDSDFPSQKSNTHQLFLDSGSYSRDEAYRHIHGMREGVDERAFFPEASGSVRSFTDSYQHLPMSSCKPYSNSQFQNINDNQTPRQQEEQQHSFVLERDFKPQGEIKHDNETEMTQRSLHHFLGEWPPKNTDSWLDLASSSRIPSDEL</sequence>
<name>A0AAE1KBD0_9FABA</name>